<keyword evidence="2" id="KW-1133">Transmembrane helix</keyword>
<comment type="caution">
    <text evidence="4">The sequence shown here is derived from an EMBL/GenBank/DDBJ whole genome shotgun (WGS) entry which is preliminary data.</text>
</comment>
<dbReference type="InterPro" id="IPR008462">
    <property type="entry name" value="CsbD"/>
</dbReference>
<gene>
    <name evidence="4" type="ORF">ILT43_12330</name>
</gene>
<accession>A0ABS2D8B3</accession>
<evidence type="ECO:0000256" key="1">
    <source>
        <dbReference type="ARBA" id="ARBA00009129"/>
    </source>
</evidence>
<feature type="domain" description="CsbD-like" evidence="3">
    <location>
        <begin position="6"/>
        <end position="54"/>
    </location>
</feature>
<dbReference type="Gene3D" id="1.10.1470.10">
    <property type="entry name" value="YjbJ"/>
    <property type="match status" value="1"/>
</dbReference>
<feature type="transmembrane region" description="Helical" evidence="2">
    <location>
        <begin position="73"/>
        <end position="90"/>
    </location>
</feature>
<proteinExistence type="inferred from homology"/>
<evidence type="ECO:0000313" key="5">
    <source>
        <dbReference type="Proteomes" id="UP000763641"/>
    </source>
</evidence>
<protein>
    <submittedName>
        <fullName evidence="4">CsbD family protein</fullName>
    </submittedName>
</protein>
<dbReference type="Pfam" id="PF05532">
    <property type="entry name" value="CsbD"/>
    <property type="match status" value="1"/>
</dbReference>
<keyword evidence="2" id="KW-0812">Transmembrane</keyword>
<dbReference type="EMBL" id="JAFEMC010000003">
    <property type="protein sequence ID" value="MBM6577160.1"/>
    <property type="molecule type" value="Genomic_DNA"/>
</dbReference>
<organism evidence="4 5">
    <name type="scientific">Sphingomonas longa</name>
    <dbReference type="NCBI Taxonomy" id="2778730"/>
    <lineage>
        <taxon>Bacteria</taxon>
        <taxon>Pseudomonadati</taxon>
        <taxon>Pseudomonadota</taxon>
        <taxon>Alphaproteobacteria</taxon>
        <taxon>Sphingomonadales</taxon>
        <taxon>Sphingomonadaceae</taxon>
        <taxon>Sphingomonas</taxon>
    </lineage>
</organism>
<sequence length="94" mass="9493">MNATTFEGDTQKLTGNVKEGVGAALGNDSLRSEGVADQVVGSAKQAAGVARDAIANPGPVVEKAKSFAKERPYAAAALVGVVGLAILNTLRGKR</sequence>
<dbReference type="InterPro" id="IPR036629">
    <property type="entry name" value="YjbJ_sf"/>
</dbReference>
<name>A0ABS2D8B3_9SPHN</name>
<keyword evidence="5" id="KW-1185">Reference proteome</keyword>
<dbReference type="Proteomes" id="UP000763641">
    <property type="component" value="Unassembled WGS sequence"/>
</dbReference>
<dbReference type="RefSeq" id="WP_204199257.1">
    <property type="nucleotide sequence ID" value="NZ_JAFEMC010000003.1"/>
</dbReference>
<reference evidence="4 5" key="1">
    <citation type="submission" date="2020-12" db="EMBL/GenBank/DDBJ databases">
        <title>Sphingomonas sp.</title>
        <authorList>
            <person name="Kim M.K."/>
        </authorList>
    </citation>
    <scope>NUCLEOTIDE SEQUENCE [LARGE SCALE GENOMIC DNA]</scope>
    <source>
        <strain evidence="4 5">BT552</strain>
    </source>
</reference>
<dbReference type="SUPFAM" id="SSF69047">
    <property type="entry name" value="Hypothetical protein YjbJ"/>
    <property type="match status" value="1"/>
</dbReference>
<evidence type="ECO:0000259" key="3">
    <source>
        <dbReference type="Pfam" id="PF05532"/>
    </source>
</evidence>
<evidence type="ECO:0000313" key="4">
    <source>
        <dbReference type="EMBL" id="MBM6577160.1"/>
    </source>
</evidence>
<evidence type="ECO:0000256" key="2">
    <source>
        <dbReference type="SAM" id="Phobius"/>
    </source>
</evidence>
<comment type="similarity">
    <text evidence="1">Belongs to the UPF0337 (CsbD) family.</text>
</comment>
<keyword evidence="2" id="KW-0472">Membrane</keyword>